<dbReference type="InterPro" id="IPR045458">
    <property type="entry name" value="Wolframin_Sel1-like_rpt"/>
</dbReference>
<accession>A0A9W2ZH46</accession>
<evidence type="ECO:0000259" key="2">
    <source>
        <dbReference type="Pfam" id="PF19913"/>
    </source>
</evidence>
<organism evidence="4 5">
    <name type="scientific">Biomphalaria glabrata</name>
    <name type="common">Bloodfluke planorb</name>
    <name type="synonym">Freshwater snail</name>
    <dbReference type="NCBI Taxonomy" id="6526"/>
    <lineage>
        <taxon>Eukaryota</taxon>
        <taxon>Metazoa</taxon>
        <taxon>Spiralia</taxon>
        <taxon>Lophotrochozoa</taxon>
        <taxon>Mollusca</taxon>
        <taxon>Gastropoda</taxon>
        <taxon>Heterobranchia</taxon>
        <taxon>Euthyneura</taxon>
        <taxon>Panpulmonata</taxon>
        <taxon>Hygrophila</taxon>
        <taxon>Lymnaeoidea</taxon>
        <taxon>Planorbidae</taxon>
        <taxon>Biomphalaria</taxon>
    </lineage>
</organism>
<keyword evidence="4" id="KW-1185">Reference proteome</keyword>
<feature type="transmembrane region" description="Helical" evidence="1">
    <location>
        <begin position="506"/>
        <end position="525"/>
    </location>
</feature>
<dbReference type="RefSeq" id="XP_055874296.1">
    <property type="nucleotide sequence ID" value="XM_056018321.1"/>
</dbReference>
<evidence type="ECO:0000313" key="4">
    <source>
        <dbReference type="Proteomes" id="UP001165740"/>
    </source>
</evidence>
<evidence type="ECO:0000256" key="1">
    <source>
        <dbReference type="SAM" id="Phobius"/>
    </source>
</evidence>
<dbReference type="InterPro" id="IPR045400">
    <property type="entry name" value="Wolframin_Cys-rich"/>
</dbReference>
<dbReference type="PANTHER" id="PTHR13098">
    <property type="entry name" value="WOLFRAMIN"/>
    <property type="match status" value="1"/>
</dbReference>
<dbReference type="GeneID" id="106067579"/>
<reference evidence="5" key="1">
    <citation type="submission" date="2025-08" db="UniProtKB">
        <authorList>
            <consortium name="RefSeq"/>
        </authorList>
    </citation>
    <scope>IDENTIFICATION</scope>
</reference>
<dbReference type="InterPro" id="IPR026209">
    <property type="entry name" value="Wolframin_fam"/>
</dbReference>
<keyword evidence="1" id="KW-0812">Transmembrane</keyword>
<feature type="transmembrane region" description="Helical" evidence="1">
    <location>
        <begin position="331"/>
        <end position="353"/>
    </location>
</feature>
<feature type="domain" description="Wolframin cysteine-rich" evidence="3">
    <location>
        <begin position="576"/>
        <end position="671"/>
    </location>
</feature>
<feature type="transmembrane region" description="Helical" evidence="1">
    <location>
        <begin position="360"/>
        <end position="381"/>
    </location>
</feature>
<feature type="transmembrane region" description="Helical" evidence="1">
    <location>
        <begin position="303"/>
        <end position="325"/>
    </location>
</feature>
<dbReference type="Pfam" id="PF19913">
    <property type="entry name" value="WCOB"/>
    <property type="match status" value="1"/>
</dbReference>
<sequence>MADKDDTLPPDLSVWTREAEYGSEVHQYKLGVHYLTLAETDIDKEASAAKAVTWLLAASKQGHAEATEKLRHCVDINLGITEKNKSDIKWCLATSVSEKKIRHAAKSLFSKISNTNQKTLSGVEYAEAVDSLDISEREKKLLLAAGKKIGDTVTENAFVKTLSRKIHGTLTWTTEESNETSTAYDSAGFVKRVLTYPKQTASVVLNQGLEYASSEGLNFLLSLIPYNQIYLLVMILIYSYLTPNFFMLVVPLLAFYISTLTLVIATMQMFYKKRKQKESTTLVSLLQEQLKVDIDVESTESQYLWNTLTPYLVYFGTLPVMVASFSLANKSYIPCGELFVVSIVMTGFCFIGLNDNHDLLTLLTLLAHAVASLPVFLSFVPSLPVISSLVSILTKPFFSVGVGYGLTFNLSLPSVVHMLIPILLFRMAMKGSWSGAYKILIPHLVCYFWFSISTAAFPHVTYKSLLRATFGYLLLPVLIPATFFLAIGGILYLLYKLFHTEMTAKLVITAILFGISLLLTQSKSLFGKKNKSTDNSLKSNKLKKALMLGFAILGLVQLLYIPLPTFTKVKHFDLNWQDFKEMCLPGPDDLWAPYQMRCQDFVGLKVHWKGTTRQVRITKVENTMETVIKSLPSILSDPLYSIYGDKMAECNELTMSHTAYKHCQSVKSLGRVHHLRSQNEYTFSLSVSVESYQLNVDAGSTFKGKLMALQPGDELEFTAVLVDIGTPNPSLKLKSFNCTSRELPGMSTVDVGEVDETTVYNMLTDALGMTLNFCLFPVFIYSPDSL</sequence>
<feature type="domain" description="Wolframin OB-fold" evidence="2">
    <location>
        <begin position="679"/>
        <end position="781"/>
    </location>
</feature>
<gene>
    <name evidence="5" type="primary">LOC106067579</name>
</gene>
<feature type="transmembrane region" description="Helical" evidence="1">
    <location>
        <begin position="469"/>
        <end position="494"/>
    </location>
</feature>
<dbReference type="Proteomes" id="UP001165740">
    <property type="component" value="Chromosome 1"/>
</dbReference>
<dbReference type="Pfam" id="PF20023">
    <property type="entry name" value="WSLR"/>
    <property type="match status" value="1"/>
</dbReference>
<dbReference type="InterPro" id="IPR011990">
    <property type="entry name" value="TPR-like_helical_dom_sf"/>
</dbReference>
<keyword evidence="1" id="KW-0472">Membrane</keyword>
<dbReference type="GO" id="GO:0055074">
    <property type="term" value="P:calcium ion homeostasis"/>
    <property type="evidence" value="ECO:0007669"/>
    <property type="project" value="TreeGrafter"/>
</dbReference>
<feature type="transmembrane region" description="Helical" evidence="1">
    <location>
        <begin position="219"/>
        <end position="239"/>
    </location>
</feature>
<dbReference type="OMA" id="PPAWETK"/>
<dbReference type="Pfam" id="PF20053">
    <property type="entry name" value="WC-rich"/>
    <property type="match status" value="1"/>
</dbReference>
<name>A0A9W2ZH46_BIOGL</name>
<keyword evidence="1" id="KW-1133">Transmembrane helix</keyword>
<dbReference type="OrthoDB" id="5865303at2759"/>
<dbReference type="PRINTS" id="PR02060">
    <property type="entry name" value="WOLFFAMILY"/>
</dbReference>
<feature type="transmembrane region" description="Helical" evidence="1">
    <location>
        <begin position="545"/>
        <end position="563"/>
    </location>
</feature>
<dbReference type="Gene3D" id="1.25.40.10">
    <property type="entry name" value="Tetratricopeptide repeat domain"/>
    <property type="match status" value="1"/>
</dbReference>
<dbReference type="InterPro" id="IPR045461">
    <property type="entry name" value="Wolframin_OB_fold"/>
</dbReference>
<feature type="transmembrane region" description="Helical" evidence="1">
    <location>
        <begin position="245"/>
        <end position="267"/>
    </location>
</feature>
<evidence type="ECO:0000259" key="3">
    <source>
        <dbReference type="Pfam" id="PF20053"/>
    </source>
</evidence>
<feature type="transmembrane region" description="Helical" evidence="1">
    <location>
        <begin position="401"/>
        <end position="425"/>
    </location>
</feature>
<dbReference type="GO" id="GO:0005789">
    <property type="term" value="C:endoplasmic reticulum membrane"/>
    <property type="evidence" value="ECO:0007669"/>
    <property type="project" value="TreeGrafter"/>
</dbReference>
<evidence type="ECO:0000313" key="5">
    <source>
        <dbReference type="RefSeq" id="XP_055874296.1"/>
    </source>
</evidence>
<dbReference type="GO" id="GO:0030968">
    <property type="term" value="P:endoplasmic reticulum unfolded protein response"/>
    <property type="evidence" value="ECO:0007669"/>
    <property type="project" value="TreeGrafter"/>
</dbReference>
<dbReference type="AlphaFoldDB" id="A0A9W2ZH46"/>
<protein>
    <submittedName>
        <fullName evidence="5">Wolframin-like</fullName>
    </submittedName>
</protein>
<proteinExistence type="predicted"/>
<dbReference type="PANTHER" id="PTHR13098:SF3">
    <property type="entry name" value="WOLFRAMIN"/>
    <property type="match status" value="1"/>
</dbReference>
<feature type="transmembrane region" description="Helical" evidence="1">
    <location>
        <begin position="437"/>
        <end position="457"/>
    </location>
</feature>